<name>A0A6L5GTE8_9FIRM</name>
<dbReference type="AlphaFoldDB" id="A0A6L5GTE8"/>
<dbReference type="EMBL" id="VOGB01000004">
    <property type="protein sequence ID" value="MQM73116.1"/>
    <property type="molecule type" value="Genomic_DNA"/>
</dbReference>
<dbReference type="Proteomes" id="UP000473648">
    <property type="component" value="Unassembled WGS sequence"/>
</dbReference>
<organism evidence="1 2">
    <name type="scientific">Candidatus Pseudoramibacter fermentans</name>
    <dbReference type="NCBI Taxonomy" id="2594427"/>
    <lineage>
        <taxon>Bacteria</taxon>
        <taxon>Bacillati</taxon>
        <taxon>Bacillota</taxon>
        <taxon>Clostridia</taxon>
        <taxon>Eubacteriales</taxon>
        <taxon>Eubacteriaceae</taxon>
        <taxon>Pseudoramibacter</taxon>
    </lineage>
</organism>
<gene>
    <name evidence="1" type="ORF">FRC53_06815</name>
</gene>
<evidence type="ECO:0000313" key="2">
    <source>
        <dbReference type="Proteomes" id="UP000473648"/>
    </source>
</evidence>
<sequence>MKKIFAAFGAVVAGLTLGIGVIYALEKHREKKVGGKLMRVNYRFSKDFDD</sequence>
<proteinExistence type="predicted"/>
<evidence type="ECO:0000313" key="1">
    <source>
        <dbReference type="EMBL" id="MQM73116.1"/>
    </source>
</evidence>
<reference evidence="1" key="1">
    <citation type="journal article" date="2020" name="Appl. Environ. Microbiol.">
        <title>Medium-Chain Fatty Acid Synthesis by 'Candidatus Weimeria bifida' gen. nov., sp. nov., and 'Candidatus Pseudoramibacter fermentans' sp. nov.</title>
        <authorList>
            <person name="Scarborough M.J."/>
            <person name="Myers K.S."/>
            <person name="Donohue T.J."/>
            <person name="Noguera D.R."/>
        </authorList>
    </citation>
    <scope>NUCLEOTIDE SEQUENCE</scope>
    <source>
        <strain evidence="1">EUB1.1</strain>
    </source>
</reference>
<comment type="caution">
    <text evidence="1">The sequence shown here is derived from an EMBL/GenBank/DDBJ whole genome shotgun (WGS) entry which is preliminary data.</text>
</comment>
<keyword evidence="2" id="KW-1185">Reference proteome</keyword>
<protein>
    <submittedName>
        <fullName evidence="1">Stress-responsive transcriptional regulator PspC</fullName>
    </submittedName>
</protein>
<accession>A0A6L5GTE8</accession>